<evidence type="ECO:0000256" key="4">
    <source>
        <dbReference type="ARBA" id="ARBA00023212"/>
    </source>
</evidence>
<accession>A0AAW2I266</accession>
<dbReference type="InterPro" id="IPR038558">
    <property type="entry name" value="SAS-6_N_sf"/>
</dbReference>
<dbReference type="Pfam" id="PF04394">
    <property type="entry name" value="DUF536"/>
    <property type="match status" value="1"/>
</dbReference>
<evidence type="ECO:0000259" key="8">
    <source>
        <dbReference type="Pfam" id="PF04394"/>
    </source>
</evidence>
<evidence type="ECO:0000256" key="1">
    <source>
        <dbReference type="ARBA" id="ARBA00004300"/>
    </source>
</evidence>
<evidence type="ECO:0000256" key="3">
    <source>
        <dbReference type="ARBA" id="ARBA00023054"/>
    </source>
</evidence>
<feature type="coiled-coil region" evidence="6">
    <location>
        <begin position="434"/>
        <end position="486"/>
    </location>
</feature>
<feature type="region of interest" description="Disordered" evidence="7">
    <location>
        <begin position="540"/>
        <end position="599"/>
    </location>
</feature>
<evidence type="ECO:0000259" key="9">
    <source>
        <dbReference type="Pfam" id="PF16531"/>
    </source>
</evidence>
<dbReference type="InterPro" id="IPR007489">
    <property type="entry name" value="RocS-like_C"/>
</dbReference>
<comment type="caution">
    <text evidence="10">The sequence shown here is derived from an EMBL/GenBank/DDBJ whole genome shotgun (WGS) entry which is preliminary data.</text>
</comment>
<sequence length="652" mass="74441">MEMLDMSNGRLTMTTDTLYSQVQRVYLKSRKGEEKCMNLRINVDLKSGVTVSSEKVLSILITDDNDSMFYYSLLLTQEDYRVLKAQQGLLLDFGHFPAQLVKLLDVCRSQELPKFILVLDEEESDVSCLANNVPNPNNGVFFKVIETNNFKNLCHLSLRVVQGSDQDIKRHMSSKITSLSEKLAEAERKCNKLECKLSEVLQSLEERNRELNEVQLKLAEERSALRLETSHQISEEREKLNRLQLEWQNKLEFEKSQIEAQYQKVVSDLNEQINLLTFNNKNLYEAKCQFELSVKEKNFQIESLDKQITQYTQELTLLRKQNSQLDQDYHEKEKALMSLKTKLIVAEQEIKEKSKLLEKQQELWRVANEQKSFLEESLNERDGQLQRKQIAIQNMSADLMKSNEIITKLQTDLAASKAKMKLRTDIALEQERVLEKKTQQIASQAENIKQLEGKIDNLTKELNCVREELESARKEIEEKEVVIKKNDNVINWLNRRLTESTNSSNSLPSARSGSDTLFQTKSNLSHLSKGWPPWLANSISGNCQKKDSEPQTVACPTTSSTPVEPPGEAKSRLPKTDENDKPPGSANSESKSGGLDPRYFQACLDIDGSSKSQVLKAKNEKASLPSSRASSRGRPPVSAYFPKKPVQLQSNQ</sequence>
<proteinExistence type="predicted"/>
<dbReference type="AlphaFoldDB" id="A0AAW2I266"/>
<evidence type="ECO:0000256" key="6">
    <source>
        <dbReference type="SAM" id="Coils"/>
    </source>
</evidence>
<dbReference type="Gene3D" id="2.170.210.20">
    <property type="entry name" value="Spindle assembly abnormal protein 6, N-terminal domain"/>
    <property type="match status" value="1"/>
</dbReference>
<keyword evidence="2" id="KW-0963">Cytoplasm</keyword>
<feature type="domain" description="Regulator of chromosome segregation-like C-terminal" evidence="8">
    <location>
        <begin position="344"/>
        <end position="380"/>
    </location>
</feature>
<reference evidence="10" key="1">
    <citation type="journal article" date="2024" name="Gigascience">
        <title>Chromosome-level genome of the poultry shaft louse Menopon gallinae provides insight into the host-switching and adaptive evolution of parasitic lice.</title>
        <authorList>
            <person name="Xu Y."/>
            <person name="Ma L."/>
            <person name="Liu S."/>
            <person name="Liang Y."/>
            <person name="Liu Q."/>
            <person name="He Z."/>
            <person name="Tian L."/>
            <person name="Duan Y."/>
            <person name="Cai W."/>
            <person name="Li H."/>
            <person name="Song F."/>
        </authorList>
    </citation>
    <scope>NUCLEOTIDE SEQUENCE</scope>
    <source>
        <strain evidence="10">Cailab_2023a</strain>
    </source>
</reference>
<evidence type="ECO:0000256" key="5">
    <source>
        <dbReference type="ARBA" id="ARBA00023306"/>
    </source>
</evidence>
<feature type="coiled-coil region" evidence="6">
    <location>
        <begin position="169"/>
        <end position="246"/>
    </location>
</feature>
<evidence type="ECO:0000256" key="2">
    <source>
        <dbReference type="ARBA" id="ARBA00022490"/>
    </source>
</evidence>
<feature type="coiled-coil region" evidence="6">
    <location>
        <begin position="294"/>
        <end position="363"/>
    </location>
</feature>
<feature type="compositionally biased region" description="Basic and acidic residues" evidence="7">
    <location>
        <begin position="567"/>
        <end position="581"/>
    </location>
</feature>
<dbReference type="InterPro" id="IPR032396">
    <property type="entry name" value="SAS-6_N"/>
</dbReference>
<evidence type="ECO:0008006" key="11">
    <source>
        <dbReference type="Google" id="ProtNLM"/>
    </source>
</evidence>
<comment type="subcellular location">
    <subcellularLocation>
        <location evidence="1">Cytoplasm</location>
        <location evidence="1">Cytoskeleton</location>
        <location evidence="1">Microtubule organizing center</location>
        <location evidence="1">Centrosome</location>
    </subcellularLocation>
</comment>
<evidence type="ECO:0000313" key="10">
    <source>
        <dbReference type="EMBL" id="KAL0276234.1"/>
    </source>
</evidence>
<dbReference type="PANTHER" id="PTHR44281:SF2">
    <property type="entry name" value="SPINDLE ASSEMBLY ABNORMAL PROTEIN 6 HOMOLOG"/>
    <property type="match status" value="1"/>
</dbReference>
<dbReference type="GO" id="GO:0007099">
    <property type="term" value="P:centriole replication"/>
    <property type="evidence" value="ECO:0007669"/>
    <property type="project" value="TreeGrafter"/>
</dbReference>
<dbReference type="CDD" id="cd10142">
    <property type="entry name" value="HD_SAS6_N"/>
    <property type="match status" value="1"/>
</dbReference>
<dbReference type="Pfam" id="PF16531">
    <property type="entry name" value="SAS-6_N"/>
    <property type="match status" value="1"/>
</dbReference>
<feature type="compositionally biased region" description="Polar residues" evidence="7">
    <location>
        <begin position="550"/>
        <end position="562"/>
    </location>
</feature>
<dbReference type="EMBL" id="JARGDH010000002">
    <property type="protein sequence ID" value="KAL0276234.1"/>
    <property type="molecule type" value="Genomic_DNA"/>
</dbReference>
<keyword evidence="5" id="KW-0131">Cell cycle</keyword>
<feature type="domain" description="Spindle assembly abnormal protein 6 N-terminal" evidence="9">
    <location>
        <begin position="18"/>
        <end position="159"/>
    </location>
</feature>
<feature type="region of interest" description="Disordered" evidence="7">
    <location>
        <begin position="612"/>
        <end position="652"/>
    </location>
</feature>
<dbReference type="GO" id="GO:0005814">
    <property type="term" value="C:centriole"/>
    <property type="evidence" value="ECO:0007669"/>
    <property type="project" value="TreeGrafter"/>
</dbReference>
<protein>
    <recommendedName>
        <fullName evidence="11">Spindle assembly abnormal protein 6 homolog</fullName>
    </recommendedName>
</protein>
<feature type="compositionally biased region" description="Low complexity" evidence="7">
    <location>
        <begin position="622"/>
        <end position="639"/>
    </location>
</feature>
<gene>
    <name evidence="10" type="ORF">PYX00_003843</name>
</gene>
<organism evidence="10">
    <name type="scientific">Menopon gallinae</name>
    <name type="common">poultry shaft louse</name>
    <dbReference type="NCBI Taxonomy" id="328185"/>
    <lineage>
        <taxon>Eukaryota</taxon>
        <taxon>Metazoa</taxon>
        <taxon>Ecdysozoa</taxon>
        <taxon>Arthropoda</taxon>
        <taxon>Hexapoda</taxon>
        <taxon>Insecta</taxon>
        <taxon>Pterygota</taxon>
        <taxon>Neoptera</taxon>
        <taxon>Paraneoptera</taxon>
        <taxon>Psocodea</taxon>
        <taxon>Troctomorpha</taxon>
        <taxon>Phthiraptera</taxon>
        <taxon>Amblycera</taxon>
        <taxon>Menoponidae</taxon>
        <taxon>Menopon</taxon>
    </lineage>
</organism>
<name>A0AAW2I266_9NEOP</name>
<dbReference type="GO" id="GO:0005813">
    <property type="term" value="C:centrosome"/>
    <property type="evidence" value="ECO:0007669"/>
    <property type="project" value="UniProtKB-SubCell"/>
</dbReference>
<keyword evidence="3 6" id="KW-0175">Coiled coil</keyword>
<dbReference type="PANTHER" id="PTHR44281">
    <property type="entry name" value="SPINDLE ASSEMBLY ABNORMAL PROTEIN 6 HOMOLOG"/>
    <property type="match status" value="1"/>
</dbReference>
<evidence type="ECO:0000256" key="7">
    <source>
        <dbReference type="SAM" id="MobiDB-lite"/>
    </source>
</evidence>
<keyword evidence="4" id="KW-0206">Cytoskeleton</keyword>